<evidence type="ECO:0000256" key="2">
    <source>
        <dbReference type="ARBA" id="ARBA00009677"/>
    </source>
</evidence>
<organism evidence="8 9">
    <name type="scientific">Georhizobium profundi</name>
    <dbReference type="NCBI Taxonomy" id="2341112"/>
    <lineage>
        <taxon>Bacteria</taxon>
        <taxon>Pseudomonadati</taxon>
        <taxon>Pseudomonadota</taxon>
        <taxon>Alphaproteobacteria</taxon>
        <taxon>Hyphomicrobiales</taxon>
        <taxon>Rhizobiaceae</taxon>
        <taxon>Georhizobium</taxon>
    </lineage>
</organism>
<dbReference type="NCBIfam" id="NF009282">
    <property type="entry name" value="PRK12642.1"/>
    <property type="match status" value="1"/>
</dbReference>
<dbReference type="InterPro" id="IPR012836">
    <property type="entry name" value="FlgF"/>
</dbReference>
<evidence type="ECO:0000256" key="4">
    <source>
        <dbReference type="RuleBase" id="RU362116"/>
    </source>
</evidence>
<dbReference type="InterPro" id="IPR001444">
    <property type="entry name" value="Flag_bb_rod_N"/>
</dbReference>
<dbReference type="AlphaFoldDB" id="A0A3Q8XNT7"/>
<evidence type="ECO:0000259" key="6">
    <source>
        <dbReference type="Pfam" id="PF06429"/>
    </source>
</evidence>
<dbReference type="Pfam" id="PF00460">
    <property type="entry name" value="Flg_bb_rod"/>
    <property type="match status" value="1"/>
</dbReference>
<evidence type="ECO:0000256" key="1">
    <source>
        <dbReference type="ARBA" id="ARBA00004117"/>
    </source>
</evidence>
<dbReference type="InterPro" id="IPR020013">
    <property type="entry name" value="Flagellar_FlgE/F/G"/>
</dbReference>
<dbReference type="NCBIfam" id="TIGR02490">
    <property type="entry name" value="flgF"/>
    <property type="match status" value="1"/>
</dbReference>
<dbReference type="RefSeq" id="WP_126008525.1">
    <property type="nucleotide sequence ID" value="NZ_CP032509.1"/>
</dbReference>
<dbReference type="PANTHER" id="PTHR30435:SF19">
    <property type="entry name" value="FLAGELLAR BASAL-BODY ROD PROTEIN FLGG"/>
    <property type="match status" value="1"/>
</dbReference>
<dbReference type="PANTHER" id="PTHR30435">
    <property type="entry name" value="FLAGELLAR PROTEIN"/>
    <property type="match status" value="1"/>
</dbReference>
<keyword evidence="3 4" id="KW-0975">Bacterial flagellum</keyword>
<dbReference type="GO" id="GO:0030694">
    <property type="term" value="C:bacterial-type flagellum basal body, rod"/>
    <property type="evidence" value="ECO:0007669"/>
    <property type="project" value="UniProtKB-UniRule"/>
</dbReference>
<keyword evidence="8" id="KW-0966">Cell projection</keyword>
<name>A0A3Q8XNT7_9HYPH</name>
<dbReference type="OrthoDB" id="9804559at2"/>
<keyword evidence="8" id="KW-0282">Flagellum</keyword>
<dbReference type="SUPFAM" id="SSF117143">
    <property type="entry name" value="Flagellar hook protein flgE"/>
    <property type="match status" value="1"/>
</dbReference>
<feature type="domain" description="Flagellar basal body rod protein N-terminal" evidence="5">
    <location>
        <begin position="5"/>
        <end position="35"/>
    </location>
</feature>
<dbReference type="GO" id="GO:0071978">
    <property type="term" value="P:bacterial-type flagellum-dependent swarming motility"/>
    <property type="evidence" value="ECO:0007669"/>
    <property type="project" value="TreeGrafter"/>
</dbReference>
<dbReference type="InterPro" id="IPR010930">
    <property type="entry name" value="Flg_bb/hook_C_dom"/>
</dbReference>
<evidence type="ECO:0000256" key="3">
    <source>
        <dbReference type="ARBA" id="ARBA00023143"/>
    </source>
</evidence>
<reference evidence="8 9" key="1">
    <citation type="submission" date="2018-09" db="EMBL/GenBank/DDBJ databases">
        <title>Marinorhizobium profundi gen. nov., sp. nov., isolated from a deep-sea sediment sample from the New Britain Trench and proposal of Marinorhizobiaceae fam. nov. in the order Rhizobiales of the class Alphaproteobacteria.</title>
        <authorList>
            <person name="Cao J."/>
        </authorList>
    </citation>
    <scope>NUCLEOTIDE SEQUENCE [LARGE SCALE GENOMIC DNA]</scope>
    <source>
        <strain evidence="8 9">WS11</strain>
    </source>
</reference>
<dbReference type="Pfam" id="PF22692">
    <property type="entry name" value="LlgE_F_G_D1"/>
    <property type="match status" value="1"/>
</dbReference>
<comment type="subcellular location">
    <subcellularLocation>
        <location evidence="1 4">Bacterial flagellum basal body</location>
    </subcellularLocation>
</comment>
<keyword evidence="9" id="KW-1185">Reference proteome</keyword>
<dbReference type="Proteomes" id="UP000268192">
    <property type="component" value="Chromosome"/>
</dbReference>
<gene>
    <name evidence="8" type="primary">flgF</name>
    <name evidence="8" type="ORF">D5400_05790</name>
</gene>
<keyword evidence="8" id="KW-0969">Cilium</keyword>
<dbReference type="InterPro" id="IPR037925">
    <property type="entry name" value="FlgE/F/G-like"/>
</dbReference>
<evidence type="ECO:0000259" key="7">
    <source>
        <dbReference type="Pfam" id="PF22692"/>
    </source>
</evidence>
<dbReference type="EMBL" id="CP032509">
    <property type="protein sequence ID" value="AZN70851.1"/>
    <property type="molecule type" value="Genomic_DNA"/>
</dbReference>
<comment type="subunit">
    <text evidence="4">The basal body constitutes a major portion of the flagellar organelle and consists of five rings (E,L,P,S, and M) mounted on a central rod. The rod consists of about 26 subunits of FlgG in the distal portion, and FlgB, FlgC and FlgF are thought to build up the proximal portion of the rod with about 6 subunits each.</text>
</comment>
<evidence type="ECO:0000259" key="5">
    <source>
        <dbReference type="Pfam" id="PF00460"/>
    </source>
</evidence>
<feature type="domain" description="Flagellar basal-body/hook protein C-terminal" evidence="6">
    <location>
        <begin position="191"/>
        <end position="235"/>
    </location>
</feature>
<proteinExistence type="inferred from homology"/>
<dbReference type="InterPro" id="IPR053967">
    <property type="entry name" value="LlgE_F_G-like_D1"/>
</dbReference>
<comment type="similarity">
    <text evidence="2 4">Belongs to the flagella basal body rod proteins family.</text>
</comment>
<protein>
    <recommendedName>
        <fullName evidence="4">Flagellar basal-body rod protein FlgF</fullName>
    </recommendedName>
</protein>
<dbReference type="Pfam" id="PF06429">
    <property type="entry name" value="Flg_bbr_C"/>
    <property type="match status" value="1"/>
</dbReference>
<feature type="domain" description="Flagellar hook protein FlgE/F/G-like D1" evidence="7">
    <location>
        <begin position="80"/>
        <end position="143"/>
    </location>
</feature>
<accession>A0A3Q8XNT7</accession>
<dbReference type="KEGG" id="abaw:D5400_05790"/>
<sequence>MDTALYVSLSSQIALERRLTTLSDNVANSNTVGFRATEVKFEELVDNRRPADVTFVSSGENYLSTRNGGLQQTGSALDFAVQGDAWFSIETPAGPALTRDGRFTMTEDGALVTLNGYPVLDPGGAAIQLDAAGGEPEVSRDGALRQNGVQLAALGLFTFNPANGYSRHDNSAILPNGEPEAVVDRFDVGVVQGFIEKSNVNAVSEMTQLIMVTRQFENVSALVRDAERIKQDAIRTLGGSNT</sequence>
<evidence type="ECO:0000313" key="8">
    <source>
        <dbReference type="EMBL" id="AZN70851.1"/>
    </source>
</evidence>
<dbReference type="NCBIfam" id="TIGR03506">
    <property type="entry name" value="FlgEFG_subfam"/>
    <property type="match status" value="1"/>
</dbReference>
<evidence type="ECO:0000313" key="9">
    <source>
        <dbReference type="Proteomes" id="UP000268192"/>
    </source>
</evidence>